<name>A0A7K1SVK3_9SPHI</name>
<dbReference type="AlphaFoldDB" id="A0A7K1SVK3"/>
<protein>
    <submittedName>
        <fullName evidence="1">Uncharacterized protein</fullName>
    </submittedName>
</protein>
<accession>A0A7K1SVK3</accession>
<keyword evidence="2" id="KW-1185">Reference proteome</keyword>
<organism evidence="1 2">
    <name type="scientific">Mucilaginibacter arboris</name>
    <dbReference type="NCBI Taxonomy" id="2682090"/>
    <lineage>
        <taxon>Bacteria</taxon>
        <taxon>Pseudomonadati</taxon>
        <taxon>Bacteroidota</taxon>
        <taxon>Sphingobacteriia</taxon>
        <taxon>Sphingobacteriales</taxon>
        <taxon>Sphingobacteriaceae</taxon>
        <taxon>Mucilaginibacter</taxon>
    </lineage>
</organism>
<evidence type="ECO:0000313" key="2">
    <source>
        <dbReference type="Proteomes" id="UP000462014"/>
    </source>
</evidence>
<proteinExistence type="predicted"/>
<dbReference type="RefSeq" id="WP_157565466.1">
    <property type="nucleotide sequence ID" value="NZ_WPIK01000005.1"/>
</dbReference>
<dbReference type="Proteomes" id="UP000462014">
    <property type="component" value="Unassembled WGS sequence"/>
</dbReference>
<reference evidence="1 2" key="1">
    <citation type="submission" date="2019-12" db="EMBL/GenBank/DDBJ databases">
        <title>Mucilaginibacter sp. HMF7410 genome sequencing and assembly.</title>
        <authorList>
            <person name="Kang H."/>
            <person name="Cha I."/>
            <person name="Kim H."/>
            <person name="Joh K."/>
        </authorList>
    </citation>
    <scope>NUCLEOTIDE SEQUENCE [LARGE SCALE GENOMIC DNA]</scope>
    <source>
        <strain evidence="1 2">HMF7410</strain>
    </source>
</reference>
<gene>
    <name evidence="1" type="ORF">GO621_06935</name>
</gene>
<sequence length="76" mass="8864">MNTNFKLTSIESKQDYKIATARYEEIKHAPKGSDEHKEKLLLVHLISEYENAQWDLPEVSLVELNKIWIEDYGSNA</sequence>
<comment type="caution">
    <text evidence="1">The sequence shown here is derived from an EMBL/GenBank/DDBJ whole genome shotgun (WGS) entry which is preliminary data.</text>
</comment>
<dbReference type="EMBL" id="WPIK01000005">
    <property type="protein sequence ID" value="MVN21268.1"/>
    <property type="molecule type" value="Genomic_DNA"/>
</dbReference>
<evidence type="ECO:0000313" key="1">
    <source>
        <dbReference type="EMBL" id="MVN21268.1"/>
    </source>
</evidence>